<dbReference type="Proteomes" id="UP000294854">
    <property type="component" value="Unassembled WGS sequence"/>
</dbReference>
<proteinExistence type="predicted"/>
<evidence type="ECO:0000313" key="2">
    <source>
        <dbReference type="EMBL" id="TDG78086.1"/>
    </source>
</evidence>
<dbReference type="AlphaFoldDB" id="A0A4R5NPP5"/>
<keyword evidence="3" id="KW-1185">Reference proteome</keyword>
<organism evidence="2 3">
    <name type="scientific">Secundilactobacillus malefermentans</name>
    <dbReference type="NCBI Taxonomy" id="176292"/>
    <lineage>
        <taxon>Bacteria</taxon>
        <taxon>Bacillati</taxon>
        <taxon>Bacillota</taxon>
        <taxon>Bacilli</taxon>
        <taxon>Lactobacillales</taxon>
        <taxon>Lactobacillaceae</taxon>
        <taxon>Secundilactobacillus</taxon>
    </lineage>
</organism>
<reference evidence="2 3" key="1">
    <citation type="journal article" date="2019" name="Appl. Microbiol. Biotechnol.">
        <title>Uncovering carbohydrate metabolism through a genotype-phenotype association study of 56 lactic acid bacteria genomes.</title>
        <authorList>
            <person name="Buron-Moles G."/>
            <person name="Chailyan A."/>
            <person name="Dolejs I."/>
            <person name="Forster J."/>
            <person name="Miks M.H."/>
        </authorList>
    </citation>
    <scope>NUCLEOTIDE SEQUENCE [LARGE SCALE GENOMIC DNA]</scope>
    <source>
        <strain evidence="2 3">ATCC 49373</strain>
    </source>
</reference>
<name>A0A4R5NPP5_9LACO</name>
<dbReference type="RefSeq" id="WP_010619773.1">
    <property type="nucleotide sequence ID" value="NZ_PUFO01000045.1"/>
</dbReference>
<evidence type="ECO:0000313" key="3">
    <source>
        <dbReference type="Proteomes" id="UP000294854"/>
    </source>
</evidence>
<dbReference type="InterPro" id="IPR029491">
    <property type="entry name" value="Helicase_HTH"/>
</dbReference>
<comment type="caution">
    <text evidence="2">The sequence shown here is derived from an EMBL/GenBank/DDBJ whole genome shotgun (WGS) entry which is preliminary data.</text>
</comment>
<dbReference type="STRING" id="1122149.FD44_GL001686"/>
<accession>A0A4R5NPP5</accession>
<dbReference type="OrthoDB" id="2146354at2"/>
<dbReference type="EMBL" id="PUFO01000045">
    <property type="protein sequence ID" value="TDG78086.1"/>
    <property type="molecule type" value="Genomic_DNA"/>
</dbReference>
<protein>
    <recommendedName>
        <fullName evidence="1">Helicase Helix-turn-helix domain-containing protein</fullName>
    </recommendedName>
</protein>
<sequence length="347" mass="40547">MDEFRLLSLLSDKQPRRKRVVENILKGRRTVSTLFWGMRYGILDWLGYEKKLQRDTYDSVFDQLIQEQLVEAVDQQFRLTEFGTARLNQLAKTHYQPQNLAVGQFYDSQLFQERLLLIIQVVSEYSFDNRQYYPQLASQANLQFAREWFRWFKINGTVDLFAKEIQDLLQNLNDDRLALLVAFRFMGHGTMGLTTQQLAVEYNSDVDQIAAIQTDVMLGFIPRIKENPESLLSPLIAGIDSSRVSASATQTLAEVWQHHSFKQISQQRRLKESTVKEHILEAAILLPIDEIPYDALISQSLRKQLASILSGQEIDEWQFDQLTAKLPDLDFFYFRLYQILRSKEHVK</sequence>
<feature type="domain" description="Helicase Helix-turn-helix" evidence="1">
    <location>
        <begin position="248"/>
        <end position="337"/>
    </location>
</feature>
<gene>
    <name evidence="2" type="ORF">C5L31_001321</name>
</gene>
<evidence type="ECO:0000259" key="1">
    <source>
        <dbReference type="Pfam" id="PF14493"/>
    </source>
</evidence>
<dbReference type="Pfam" id="PF14493">
    <property type="entry name" value="HTH_40"/>
    <property type="match status" value="1"/>
</dbReference>